<accession>A0A8H6Y6T7</accession>
<comment type="caution">
    <text evidence="1">The sequence shown here is derived from an EMBL/GenBank/DDBJ whole genome shotgun (WGS) entry which is preliminary data.</text>
</comment>
<gene>
    <name evidence="1" type="ORF">MVEN_01056800</name>
</gene>
<dbReference type="OrthoDB" id="2745898at2759"/>
<organism evidence="1 2">
    <name type="scientific">Mycena venus</name>
    <dbReference type="NCBI Taxonomy" id="2733690"/>
    <lineage>
        <taxon>Eukaryota</taxon>
        <taxon>Fungi</taxon>
        <taxon>Dikarya</taxon>
        <taxon>Basidiomycota</taxon>
        <taxon>Agaricomycotina</taxon>
        <taxon>Agaricomycetes</taxon>
        <taxon>Agaricomycetidae</taxon>
        <taxon>Agaricales</taxon>
        <taxon>Marasmiineae</taxon>
        <taxon>Mycenaceae</taxon>
        <taxon>Mycena</taxon>
    </lineage>
</organism>
<dbReference type="EMBL" id="JACAZI010000008">
    <property type="protein sequence ID" value="KAF7353717.1"/>
    <property type="molecule type" value="Genomic_DNA"/>
</dbReference>
<evidence type="ECO:0000313" key="1">
    <source>
        <dbReference type="EMBL" id="KAF7353717.1"/>
    </source>
</evidence>
<protein>
    <submittedName>
        <fullName evidence="1">Uncharacterized protein</fullName>
    </submittedName>
</protein>
<reference evidence="1" key="1">
    <citation type="submission" date="2020-05" db="EMBL/GenBank/DDBJ databases">
        <title>Mycena genomes resolve the evolution of fungal bioluminescence.</title>
        <authorList>
            <person name="Tsai I.J."/>
        </authorList>
    </citation>
    <scope>NUCLEOTIDE SEQUENCE</scope>
    <source>
        <strain evidence="1">CCC161011</strain>
    </source>
</reference>
<evidence type="ECO:0000313" key="2">
    <source>
        <dbReference type="Proteomes" id="UP000620124"/>
    </source>
</evidence>
<keyword evidence="2" id="KW-1185">Reference proteome</keyword>
<name>A0A8H6Y6T7_9AGAR</name>
<dbReference type="AlphaFoldDB" id="A0A8H6Y6T7"/>
<sequence>MLPQELIDLVIDNVQNDPATLRTSSYVSSSFRRSSQRHIFSRIRIRPPRDGDTSTSTPCKKFSEILVSSPHLTSHVKHLDILDGNSPDSWLASEESLPHVLSRLRLKKFSYLSIRPIIRIPVHLLPQTARNLLRDVINSSTLTSLTFRWLMFTPSSFHYLLNGATVLEELNLFGVDILHDDDSYNQYLKKEKTAPAINSNPTQLESFTTVDSDAGVLELILRPDSPIDFRCLKTLVLSDRIDLLTVPQLEDMVSRPRRTLQHLYIQDFCTNLVDLAVNTAQHENLRSLYLESRDSPTWNHTFQNCSHCVEEITLGFGLLDFSAIAPSDWKALDEVLTRPRMAHLRAVVLRVHPGYVGEEWTQNTRSTFAQYAHSVSSCLPVLSARGLLEVVSIPG</sequence>
<dbReference type="SUPFAM" id="SSF52047">
    <property type="entry name" value="RNI-like"/>
    <property type="match status" value="1"/>
</dbReference>
<dbReference type="Proteomes" id="UP000620124">
    <property type="component" value="Unassembled WGS sequence"/>
</dbReference>
<proteinExistence type="predicted"/>